<keyword evidence="3" id="KW-0136">Cellulose degradation</keyword>
<evidence type="ECO:0000313" key="10">
    <source>
        <dbReference type="EMBL" id="AVR98078.1"/>
    </source>
</evidence>
<dbReference type="RefSeq" id="WP_107143415.1">
    <property type="nucleotide sequence ID" value="NZ_CP028324.1"/>
</dbReference>
<evidence type="ECO:0000256" key="2">
    <source>
        <dbReference type="ARBA" id="ARBA00022801"/>
    </source>
</evidence>
<dbReference type="InterPro" id="IPR013783">
    <property type="entry name" value="Ig-like_fold"/>
</dbReference>
<keyword evidence="8" id="KW-0732">Signal</keyword>
<feature type="chain" id="PRO_5015309761" evidence="8">
    <location>
        <begin position="23"/>
        <end position="470"/>
    </location>
</feature>
<dbReference type="Pfam" id="PF00150">
    <property type="entry name" value="Cellulase"/>
    <property type="match status" value="1"/>
</dbReference>
<dbReference type="OrthoDB" id="9800955at2"/>
<evidence type="ECO:0000256" key="6">
    <source>
        <dbReference type="ARBA" id="ARBA00023326"/>
    </source>
</evidence>
<keyword evidence="6" id="KW-0624">Polysaccharide degradation</keyword>
<accession>A0A2R4CF31</accession>
<evidence type="ECO:0000256" key="3">
    <source>
        <dbReference type="ARBA" id="ARBA00023001"/>
    </source>
</evidence>
<dbReference type="GO" id="GO:0030245">
    <property type="term" value="P:cellulose catabolic process"/>
    <property type="evidence" value="ECO:0007669"/>
    <property type="project" value="UniProtKB-KW"/>
</dbReference>
<evidence type="ECO:0000256" key="4">
    <source>
        <dbReference type="ARBA" id="ARBA00023277"/>
    </source>
</evidence>
<dbReference type="Gene3D" id="2.60.40.10">
    <property type="entry name" value="Immunoglobulins"/>
    <property type="match status" value="1"/>
</dbReference>
<keyword evidence="2 7" id="KW-0378">Hydrolase</keyword>
<keyword evidence="11" id="KW-1185">Reference proteome</keyword>
<dbReference type="PANTHER" id="PTHR31297">
    <property type="entry name" value="GLUCAN ENDO-1,6-BETA-GLUCOSIDASE B"/>
    <property type="match status" value="1"/>
</dbReference>
<evidence type="ECO:0000313" key="11">
    <source>
        <dbReference type="Proteomes" id="UP000240505"/>
    </source>
</evidence>
<name>A0A2R4CF31_9BURK</name>
<dbReference type="SUPFAM" id="SSF51445">
    <property type="entry name" value="(Trans)glycosidases"/>
    <property type="match status" value="1"/>
</dbReference>
<comment type="similarity">
    <text evidence="1 7">Belongs to the glycosyl hydrolase 5 (cellulase A) family.</text>
</comment>
<organism evidence="10 11">
    <name type="scientific">Pseudoduganella armeniaca</name>
    <dbReference type="NCBI Taxonomy" id="2072590"/>
    <lineage>
        <taxon>Bacteria</taxon>
        <taxon>Pseudomonadati</taxon>
        <taxon>Pseudomonadota</taxon>
        <taxon>Betaproteobacteria</taxon>
        <taxon>Burkholderiales</taxon>
        <taxon>Oxalobacteraceae</taxon>
        <taxon>Telluria group</taxon>
        <taxon>Pseudoduganella</taxon>
    </lineage>
</organism>
<evidence type="ECO:0000256" key="5">
    <source>
        <dbReference type="ARBA" id="ARBA00023295"/>
    </source>
</evidence>
<dbReference type="Proteomes" id="UP000240505">
    <property type="component" value="Chromosome"/>
</dbReference>
<dbReference type="InterPro" id="IPR001547">
    <property type="entry name" value="Glyco_hydro_5"/>
</dbReference>
<evidence type="ECO:0000259" key="9">
    <source>
        <dbReference type="Pfam" id="PF00150"/>
    </source>
</evidence>
<dbReference type="Gene3D" id="3.20.20.80">
    <property type="entry name" value="Glycosidases"/>
    <property type="match status" value="1"/>
</dbReference>
<protein>
    <submittedName>
        <fullName evidence="10">Glycosyl hydrolase family 5</fullName>
    </submittedName>
</protein>
<evidence type="ECO:0000256" key="8">
    <source>
        <dbReference type="SAM" id="SignalP"/>
    </source>
</evidence>
<evidence type="ECO:0000256" key="7">
    <source>
        <dbReference type="RuleBase" id="RU361153"/>
    </source>
</evidence>
<dbReference type="EMBL" id="CP028324">
    <property type="protein sequence ID" value="AVR98078.1"/>
    <property type="molecule type" value="Genomic_DNA"/>
</dbReference>
<evidence type="ECO:0000256" key="1">
    <source>
        <dbReference type="ARBA" id="ARBA00005641"/>
    </source>
</evidence>
<feature type="signal peptide" evidence="8">
    <location>
        <begin position="1"/>
        <end position="22"/>
    </location>
</feature>
<dbReference type="InterPro" id="IPR050386">
    <property type="entry name" value="Glycosyl_hydrolase_5"/>
</dbReference>
<dbReference type="GO" id="GO:0009986">
    <property type="term" value="C:cell surface"/>
    <property type="evidence" value="ECO:0007669"/>
    <property type="project" value="TreeGrafter"/>
</dbReference>
<reference evidence="10 11" key="1">
    <citation type="submission" date="2018-03" db="EMBL/GenBank/DDBJ databases">
        <title>Massilia armeniaca sp. nov., isolated from desert soil.</title>
        <authorList>
            <person name="Huang H."/>
            <person name="Ren M."/>
        </authorList>
    </citation>
    <scope>NUCLEOTIDE SEQUENCE [LARGE SCALE GENOMIC DNA]</scope>
    <source>
        <strain evidence="10 11">ZMN-3</strain>
    </source>
</reference>
<feature type="domain" description="Glycoside hydrolase family 5" evidence="9">
    <location>
        <begin position="157"/>
        <end position="440"/>
    </location>
</feature>
<dbReference type="InterPro" id="IPR017853">
    <property type="entry name" value="GH"/>
</dbReference>
<dbReference type="GO" id="GO:0005576">
    <property type="term" value="C:extracellular region"/>
    <property type="evidence" value="ECO:0007669"/>
    <property type="project" value="TreeGrafter"/>
</dbReference>
<dbReference type="PANTHER" id="PTHR31297:SF41">
    <property type="entry name" value="ENDOGLUCANASE, PUTATIVE (AFU_ORTHOLOGUE AFUA_5G01830)-RELATED"/>
    <property type="match status" value="1"/>
</dbReference>
<dbReference type="GO" id="GO:0008422">
    <property type="term" value="F:beta-glucosidase activity"/>
    <property type="evidence" value="ECO:0007669"/>
    <property type="project" value="TreeGrafter"/>
</dbReference>
<keyword evidence="5 7" id="KW-0326">Glycosidase</keyword>
<dbReference type="KEGG" id="masz:C9I28_22380"/>
<gene>
    <name evidence="10" type="ORF">C9I28_22380</name>
</gene>
<sequence>MSALLSRTMMALAVCATPLVHAQSCGSGGGATVCLSASGSGSGVQLSWTTSGTVSAVQVYRDTDSDVAGRTRIAQLGGTATGYTDSGAVAGRAYWYWIKFTTGSGSFNSGAARAVRVGVMRNLASTQLAPSMVPGWNLGNSLESIGGTYVWGSTNFNEAAWGNAPASQALFNGVKAAGYKSVRIPVSWKQYADANDNISPQWMTRVTEVVNYAHNAGLVAMINVHWDGGWLQPTYARQQEANARLAKFWTQIANNFRNHDDTLLFAGTNEVMVDGDYNAPTIEYCEVQRGFNQLFVNTVRATGGNNARRHLVVQGFNTNIDHANSCNATPPTDTVASRLMMEVHYYDPYDFTLDANSGSWKWGQAAHPSGWANESYTDAQFQKMKQRFIDKGIPVLLGEYAAMLRTEYDAAGTYRKYWDQYITRSAYTHGLVPMYWDNGSPDNHQSGLFNRATGALLYPDVSNAIVNAAK</sequence>
<dbReference type="AlphaFoldDB" id="A0A2R4CF31"/>
<keyword evidence="4" id="KW-0119">Carbohydrate metabolism</keyword>
<proteinExistence type="inferred from homology"/>